<dbReference type="InterPro" id="IPR015421">
    <property type="entry name" value="PyrdxlP-dep_Trfase_major"/>
</dbReference>
<dbReference type="PANTHER" id="PTHR13693:SF2">
    <property type="entry name" value="SERINE PALMITOYLTRANSFERASE 1"/>
    <property type="match status" value="1"/>
</dbReference>
<organism evidence="6 7">
    <name type="scientific">Gossypium barbadense</name>
    <name type="common">Sea Island cotton</name>
    <name type="synonym">Hibiscus barbadensis</name>
    <dbReference type="NCBI Taxonomy" id="3634"/>
    <lineage>
        <taxon>Eukaryota</taxon>
        <taxon>Viridiplantae</taxon>
        <taxon>Streptophyta</taxon>
        <taxon>Embryophyta</taxon>
        <taxon>Tracheophyta</taxon>
        <taxon>Spermatophyta</taxon>
        <taxon>Magnoliopsida</taxon>
        <taxon>eudicotyledons</taxon>
        <taxon>Gunneridae</taxon>
        <taxon>Pentapetalae</taxon>
        <taxon>rosids</taxon>
        <taxon>malvids</taxon>
        <taxon>Malvales</taxon>
        <taxon>Malvaceae</taxon>
        <taxon>Malvoideae</taxon>
        <taxon>Gossypium</taxon>
    </lineage>
</organism>
<gene>
    <name evidence="6" type="ORF">GOBAR_AA30190</name>
</gene>
<dbReference type="Gene3D" id="3.40.640.10">
    <property type="entry name" value="Type I PLP-dependent aspartate aminotransferase-like (Major domain)"/>
    <property type="match status" value="1"/>
</dbReference>
<evidence type="ECO:0000313" key="7">
    <source>
        <dbReference type="Proteomes" id="UP000239757"/>
    </source>
</evidence>
<dbReference type="AlphaFoldDB" id="A0A2P5WHD2"/>
<evidence type="ECO:0000256" key="3">
    <source>
        <dbReference type="ARBA" id="ARBA00022679"/>
    </source>
</evidence>
<dbReference type="GO" id="GO:0004758">
    <property type="term" value="F:serine C-palmitoyltransferase activity"/>
    <property type="evidence" value="ECO:0007669"/>
    <property type="project" value="TreeGrafter"/>
</dbReference>
<dbReference type="SUPFAM" id="SSF53383">
    <property type="entry name" value="PLP-dependent transferases"/>
    <property type="match status" value="1"/>
</dbReference>
<comment type="similarity">
    <text evidence="2">Belongs to the class-II pyridoxal-phosphate-dependent aminotransferase family.</text>
</comment>
<evidence type="ECO:0000256" key="4">
    <source>
        <dbReference type="ARBA" id="ARBA00022898"/>
    </source>
</evidence>
<evidence type="ECO:0000256" key="5">
    <source>
        <dbReference type="ARBA" id="ARBA00023315"/>
    </source>
</evidence>
<dbReference type="GO" id="GO:0005783">
    <property type="term" value="C:endoplasmic reticulum"/>
    <property type="evidence" value="ECO:0007669"/>
    <property type="project" value="TreeGrafter"/>
</dbReference>
<accession>A0A2P5WHD2</accession>
<evidence type="ECO:0000256" key="2">
    <source>
        <dbReference type="ARBA" id="ARBA00008392"/>
    </source>
</evidence>
<evidence type="ECO:0000256" key="1">
    <source>
        <dbReference type="ARBA" id="ARBA00001933"/>
    </source>
</evidence>
<evidence type="ECO:0000313" key="6">
    <source>
        <dbReference type="EMBL" id="PPR90498.1"/>
    </source>
</evidence>
<dbReference type="GO" id="GO:0016020">
    <property type="term" value="C:membrane"/>
    <property type="evidence" value="ECO:0007669"/>
    <property type="project" value="GOC"/>
</dbReference>
<dbReference type="InterPro" id="IPR015424">
    <property type="entry name" value="PyrdxlP-dep_Trfase"/>
</dbReference>
<dbReference type="GO" id="GO:0046512">
    <property type="term" value="P:sphingosine biosynthetic process"/>
    <property type="evidence" value="ECO:0007669"/>
    <property type="project" value="TreeGrafter"/>
</dbReference>
<dbReference type="OrthoDB" id="1723550at2759"/>
<dbReference type="Proteomes" id="UP000239757">
    <property type="component" value="Unassembled WGS sequence"/>
</dbReference>
<reference evidence="6 7" key="1">
    <citation type="submission" date="2015-01" db="EMBL/GenBank/DDBJ databases">
        <title>Genome of allotetraploid Gossypium barbadense reveals genomic plasticity and fiber elongation in cotton evolution.</title>
        <authorList>
            <person name="Chen X."/>
            <person name="Liu X."/>
            <person name="Zhao B."/>
            <person name="Zheng H."/>
            <person name="Hu Y."/>
            <person name="Lu G."/>
            <person name="Yang C."/>
            <person name="Chen J."/>
            <person name="Shan C."/>
            <person name="Zhang L."/>
            <person name="Zhou Y."/>
            <person name="Wang L."/>
            <person name="Guo W."/>
            <person name="Bai Y."/>
            <person name="Ruan J."/>
            <person name="Shangguan X."/>
            <person name="Mao Y."/>
            <person name="Jiang J."/>
            <person name="Zhu Y."/>
            <person name="Lei J."/>
            <person name="Kang H."/>
            <person name="Chen S."/>
            <person name="He X."/>
            <person name="Wang R."/>
            <person name="Wang Y."/>
            <person name="Chen J."/>
            <person name="Wang L."/>
            <person name="Yu S."/>
            <person name="Wang B."/>
            <person name="Wei J."/>
            <person name="Song S."/>
            <person name="Lu X."/>
            <person name="Gao Z."/>
            <person name="Gu W."/>
            <person name="Deng X."/>
            <person name="Ma D."/>
            <person name="Wang S."/>
            <person name="Liang W."/>
            <person name="Fang L."/>
            <person name="Cai C."/>
            <person name="Zhu X."/>
            <person name="Zhou B."/>
            <person name="Zhang Y."/>
            <person name="Chen Z."/>
            <person name="Xu S."/>
            <person name="Zhu R."/>
            <person name="Wang S."/>
            <person name="Zhang T."/>
            <person name="Zhao G."/>
        </authorList>
    </citation>
    <scope>NUCLEOTIDE SEQUENCE [LARGE SCALE GENOMIC DNA]</scope>
    <source>
        <strain evidence="7">cv. Xinhai21</strain>
        <tissue evidence="6">Leaf</tissue>
    </source>
</reference>
<name>A0A2P5WHD2_GOSBA</name>
<comment type="cofactor">
    <cofactor evidence="1">
        <name>pyridoxal 5'-phosphate</name>
        <dbReference type="ChEBI" id="CHEBI:597326"/>
    </cofactor>
</comment>
<keyword evidence="3" id="KW-0808">Transferase</keyword>
<dbReference type="GO" id="GO:0046513">
    <property type="term" value="P:ceramide biosynthetic process"/>
    <property type="evidence" value="ECO:0007669"/>
    <property type="project" value="TreeGrafter"/>
</dbReference>
<protein>
    <submittedName>
        <fullName evidence="6">Uncharacterized protein</fullName>
    </submittedName>
</protein>
<proteinExistence type="inferred from homology"/>
<keyword evidence="4" id="KW-0663">Pyridoxal phosphate</keyword>
<keyword evidence="5" id="KW-0012">Acyltransferase</keyword>
<dbReference type="EMBL" id="KZ667603">
    <property type="protein sequence ID" value="PPR90498.1"/>
    <property type="molecule type" value="Genomic_DNA"/>
</dbReference>
<dbReference type="PANTHER" id="PTHR13693">
    <property type="entry name" value="CLASS II AMINOTRANSFERASE/8-AMINO-7-OXONONANOATE SYNTHASE"/>
    <property type="match status" value="1"/>
</dbReference>
<sequence>MELAALNLKELLRKLQHKWAKKLRRYVVVEFVYHNSGQIAPLDKIIKLKEKYRFRVLLDETNSLGVLGRTGRGLTEYCGVPIEKIDIVTAAMGHALATEGGFSLEVLESLIINYVVFGPFRLSDIRVLSIASNPESPIFLVLEKSTGSVKSDIQLLEDIAHRALKQESIFVVALKRSTLDKCPLHVGIRLFVSAAHSESDLLKAYESLKRVAAAMLR</sequence>
<dbReference type="InterPro" id="IPR050087">
    <property type="entry name" value="AON_synthase_class-II"/>
</dbReference>